<feature type="region of interest" description="Disordered" evidence="5">
    <location>
        <begin position="118"/>
        <end position="155"/>
    </location>
</feature>
<evidence type="ECO:0000256" key="2">
    <source>
        <dbReference type="ARBA" id="ARBA00022786"/>
    </source>
</evidence>
<evidence type="ECO:0000313" key="7">
    <source>
        <dbReference type="EMBL" id="OBA28990.1"/>
    </source>
</evidence>
<name>A0A1B7TJR0_9ASCO</name>
<dbReference type="Pfam" id="PF00179">
    <property type="entry name" value="UQ_con"/>
    <property type="match status" value="1"/>
</dbReference>
<dbReference type="PROSITE" id="PS00183">
    <property type="entry name" value="UBC_1"/>
    <property type="match status" value="1"/>
</dbReference>
<keyword evidence="4" id="KW-0067">ATP-binding</keyword>
<organism evidence="7 8">
    <name type="scientific">Hanseniaspora valbyensis NRRL Y-1626</name>
    <dbReference type="NCBI Taxonomy" id="766949"/>
    <lineage>
        <taxon>Eukaryota</taxon>
        <taxon>Fungi</taxon>
        <taxon>Dikarya</taxon>
        <taxon>Ascomycota</taxon>
        <taxon>Saccharomycotina</taxon>
        <taxon>Saccharomycetes</taxon>
        <taxon>Saccharomycodales</taxon>
        <taxon>Saccharomycodaceae</taxon>
        <taxon>Hanseniaspora</taxon>
    </lineage>
</organism>
<proteinExistence type="inferred from homology"/>
<dbReference type="GO" id="GO:0016740">
    <property type="term" value="F:transferase activity"/>
    <property type="evidence" value="ECO:0007669"/>
    <property type="project" value="UniProtKB-KW"/>
</dbReference>
<dbReference type="AlphaFoldDB" id="A0A1B7TJR0"/>
<dbReference type="OrthoDB" id="269518at2759"/>
<evidence type="ECO:0000256" key="3">
    <source>
        <dbReference type="PROSITE-ProRule" id="PRU10133"/>
    </source>
</evidence>
<sequence>IQFKGPKDSVYEKSYFRLRVEIPDGYPYKSPSVCFMNKIYHPNVEKTSGSICLDVLNTKWSPLYELKNIVEWMVPGLLKEPNPDDPFNTEAASLYENDIDEYNEKVQQVMRLNSFKGPYREKFYPNGYDSEKEEEDHPYYESDSSDDENGSDEDD</sequence>
<accession>A0A1B7TJR0</accession>
<protein>
    <submittedName>
        <fullName evidence="7">UBC-like protein</fullName>
    </submittedName>
</protein>
<feature type="non-terminal residue" evidence="7">
    <location>
        <position position="155"/>
    </location>
</feature>
<feature type="domain" description="UBC core" evidence="6">
    <location>
        <begin position="1"/>
        <end position="115"/>
    </location>
</feature>
<dbReference type="SUPFAM" id="SSF54495">
    <property type="entry name" value="UBC-like"/>
    <property type="match status" value="1"/>
</dbReference>
<dbReference type="PANTHER" id="PTHR24068">
    <property type="entry name" value="UBIQUITIN-CONJUGATING ENZYME E2"/>
    <property type="match status" value="1"/>
</dbReference>
<evidence type="ECO:0000259" key="6">
    <source>
        <dbReference type="PROSITE" id="PS50127"/>
    </source>
</evidence>
<keyword evidence="4" id="KW-0547">Nucleotide-binding</keyword>
<keyword evidence="1" id="KW-0808">Transferase</keyword>
<dbReference type="EMBL" id="LXPE01000001">
    <property type="protein sequence ID" value="OBA28990.1"/>
    <property type="molecule type" value="Genomic_DNA"/>
</dbReference>
<dbReference type="InterPro" id="IPR016135">
    <property type="entry name" value="UBQ-conjugating_enzyme/RWD"/>
</dbReference>
<dbReference type="GO" id="GO:0005524">
    <property type="term" value="F:ATP binding"/>
    <property type="evidence" value="ECO:0007669"/>
    <property type="project" value="UniProtKB-UniRule"/>
</dbReference>
<comment type="caution">
    <text evidence="7">The sequence shown here is derived from an EMBL/GenBank/DDBJ whole genome shotgun (WGS) entry which is preliminary data.</text>
</comment>
<dbReference type="InterPro" id="IPR023313">
    <property type="entry name" value="UBQ-conjugating_AS"/>
</dbReference>
<gene>
    <name evidence="7" type="ORF">HANVADRAFT_11514</name>
</gene>
<evidence type="ECO:0000256" key="1">
    <source>
        <dbReference type="ARBA" id="ARBA00022679"/>
    </source>
</evidence>
<evidence type="ECO:0000256" key="5">
    <source>
        <dbReference type="SAM" id="MobiDB-lite"/>
    </source>
</evidence>
<keyword evidence="8" id="KW-1185">Reference proteome</keyword>
<feature type="non-terminal residue" evidence="7">
    <location>
        <position position="1"/>
    </location>
</feature>
<dbReference type="Gene3D" id="3.10.110.10">
    <property type="entry name" value="Ubiquitin Conjugating Enzyme"/>
    <property type="match status" value="1"/>
</dbReference>
<feature type="active site" description="Glycyl thioester intermediate" evidence="3">
    <location>
        <position position="52"/>
    </location>
</feature>
<dbReference type="Proteomes" id="UP000092321">
    <property type="component" value="Unassembled WGS sequence"/>
</dbReference>
<evidence type="ECO:0000256" key="4">
    <source>
        <dbReference type="RuleBase" id="RU362109"/>
    </source>
</evidence>
<keyword evidence="2 4" id="KW-0833">Ubl conjugation pathway</keyword>
<dbReference type="PROSITE" id="PS50127">
    <property type="entry name" value="UBC_2"/>
    <property type="match status" value="1"/>
</dbReference>
<feature type="compositionally biased region" description="Acidic residues" evidence="5">
    <location>
        <begin position="143"/>
        <end position="155"/>
    </location>
</feature>
<dbReference type="SMART" id="SM00212">
    <property type="entry name" value="UBCc"/>
    <property type="match status" value="1"/>
</dbReference>
<dbReference type="InterPro" id="IPR000608">
    <property type="entry name" value="UBC"/>
</dbReference>
<evidence type="ECO:0000313" key="8">
    <source>
        <dbReference type="Proteomes" id="UP000092321"/>
    </source>
</evidence>
<reference evidence="8" key="1">
    <citation type="journal article" date="2016" name="Proc. Natl. Acad. Sci. U.S.A.">
        <title>Comparative genomics of biotechnologically important yeasts.</title>
        <authorList>
            <person name="Riley R."/>
            <person name="Haridas S."/>
            <person name="Wolfe K.H."/>
            <person name="Lopes M.R."/>
            <person name="Hittinger C.T."/>
            <person name="Goeker M."/>
            <person name="Salamov A.A."/>
            <person name="Wisecaver J.H."/>
            <person name="Long T.M."/>
            <person name="Calvey C.H."/>
            <person name="Aerts A.L."/>
            <person name="Barry K.W."/>
            <person name="Choi C."/>
            <person name="Clum A."/>
            <person name="Coughlan A.Y."/>
            <person name="Deshpande S."/>
            <person name="Douglass A.P."/>
            <person name="Hanson S.J."/>
            <person name="Klenk H.-P."/>
            <person name="LaButti K.M."/>
            <person name="Lapidus A."/>
            <person name="Lindquist E.A."/>
            <person name="Lipzen A.M."/>
            <person name="Meier-Kolthoff J.P."/>
            <person name="Ohm R.A."/>
            <person name="Otillar R.P."/>
            <person name="Pangilinan J.L."/>
            <person name="Peng Y."/>
            <person name="Rokas A."/>
            <person name="Rosa C.A."/>
            <person name="Scheuner C."/>
            <person name="Sibirny A.A."/>
            <person name="Slot J.C."/>
            <person name="Stielow J.B."/>
            <person name="Sun H."/>
            <person name="Kurtzman C.P."/>
            <person name="Blackwell M."/>
            <person name="Grigoriev I.V."/>
            <person name="Jeffries T.W."/>
        </authorList>
    </citation>
    <scope>NUCLEOTIDE SEQUENCE [LARGE SCALE GENOMIC DNA]</scope>
    <source>
        <strain evidence="8">NRRL Y-1626</strain>
    </source>
</reference>
<comment type="similarity">
    <text evidence="4">Belongs to the ubiquitin-conjugating enzyme family.</text>
</comment>